<dbReference type="GO" id="GO:0042709">
    <property type="term" value="C:succinate-CoA ligase complex"/>
    <property type="evidence" value="ECO:0007669"/>
    <property type="project" value="TreeGrafter"/>
</dbReference>
<dbReference type="Gene3D" id="3.40.50.261">
    <property type="entry name" value="Succinyl-CoA synthetase domains"/>
    <property type="match status" value="1"/>
</dbReference>
<feature type="domain" description="ATP-grasp" evidence="5">
    <location>
        <begin position="9"/>
        <end position="211"/>
    </location>
</feature>
<keyword evidence="3" id="KW-0067">ATP-binding</keyword>
<dbReference type="GO" id="GO:0046872">
    <property type="term" value="F:metal ion binding"/>
    <property type="evidence" value="ECO:0007669"/>
    <property type="project" value="InterPro"/>
</dbReference>
<keyword evidence="2 3" id="KW-0547">Nucleotide-binding</keyword>
<dbReference type="InterPro" id="IPR011761">
    <property type="entry name" value="ATP-grasp"/>
</dbReference>
<keyword evidence="1" id="KW-0436">Ligase</keyword>
<dbReference type="Proteomes" id="UP000320055">
    <property type="component" value="Unassembled WGS sequence"/>
</dbReference>
<proteinExistence type="predicted"/>
<dbReference type="PIRSF" id="PIRSF001554">
    <property type="entry name" value="SucCS_beta"/>
    <property type="match status" value="1"/>
</dbReference>
<dbReference type="OrthoDB" id="9802602at2"/>
<dbReference type="PANTHER" id="PTHR11815:SF10">
    <property type="entry name" value="SUCCINATE--COA LIGASE [GDP-FORMING] SUBUNIT BETA, MITOCHONDRIAL"/>
    <property type="match status" value="1"/>
</dbReference>
<feature type="region of interest" description="Disordered" evidence="4">
    <location>
        <begin position="360"/>
        <end position="386"/>
    </location>
</feature>
<feature type="compositionally biased region" description="Basic and acidic residues" evidence="4">
    <location>
        <begin position="376"/>
        <end position="386"/>
    </location>
</feature>
<dbReference type="EMBL" id="CAACVJ010000051">
    <property type="protein sequence ID" value="VEP12344.1"/>
    <property type="molecule type" value="Genomic_DNA"/>
</dbReference>
<evidence type="ECO:0000256" key="1">
    <source>
        <dbReference type="ARBA" id="ARBA00022598"/>
    </source>
</evidence>
<dbReference type="GO" id="GO:0005524">
    <property type="term" value="F:ATP binding"/>
    <property type="evidence" value="ECO:0007669"/>
    <property type="project" value="UniProtKB-UniRule"/>
</dbReference>
<evidence type="ECO:0000313" key="7">
    <source>
        <dbReference type="Proteomes" id="UP000320055"/>
    </source>
</evidence>
<dbReference type="Pfam" id="PF08442">
    <property type="entry name" value="ATP-grasp_2"/>
    <property type="match status" value="1"/>
</dbReference>
<dbReference type="RefSeq" id="WP_144870285.1">
    <property type="nucleotide sequence ID" value="NZ_LR213895.1"/>
</dbReference>
<sequence length="438" mass="48520">MDLLEYQAKKLFRQIGIPVLPSETIAEPRELKQLQIPYPVVLKSQVRVGGRGKAGGVKFVTNTIDAIAAARTIFNLSILGEYPEVILAEAHYNAEKELFLGIVLDYQLQRPVIFGSLCGGMDVDLLVKNLQQVVIETEFSPFLARRLTSQMGLSGELLLGVSEIIEKMYELFTTKDLDLIEINPLGVDAAGNLMALDGKITISDHALRKHPDLVNLNPTATARGSNISQSSSLSFATTEEMSNDEPFTETAVRWLDWQDQKGKIAILANDDDLALLCWDIIRQKKEKPACAIVLDSFSAQKQLLDGQLQQIWSQLQVLKAIKVLLINFWGTEEMNLAIAKAIFGLLEPASQAVNPGMAEERAITPTNGSKGRLRRSQTEESTAKSEPKIADLPPLKFVIRLATPDIERYQQEFAHESILWTNNLEDGIVQAISLSKAK</sequence>
<accession>A0A563VLL8</accession>
<dbReference type="GO" id="GO:0006104">
    <property type="term" value="P:succinyl-CoA metabolic process"/>
    <property type="evidence" value="ECO:0007669"/>
    <property type="project" value="TreeGrafter"/>
</dbReference>
<dbReference type="SUPFAM" id="SSF56059">
    <property type="entry name" value="Glutathione synthetase ATP-binding domain-like"/>
    <property type="match status" value="1"/>
</dbReference>
<dbReference type="GO" id="GO:0004775">
    <property type="term" value="F:succinate-CoA ligase (ADP-forming) activity"/>
    <property type="evidence" value="ECO:0007669"/>
    <property type="project" value="TreeGrafter"/>
</dbReference>
<evidence type="ECO:0000259" key="5">
    <source>
        <dbReference type="PROSITE" id="PS50975"/>
    </source>
</evidence>
<evidence type="ECO:0000256" key="4">
    <source>
        <dbReference type="SAM" id="MobiDB-lite"/>
    </source>
</evidence>
<protein>
    <submittedName>
        <fullName evidence="6">Succinyl-CoA synthetase, beta subunit</fullName>
    </submittedName>
</protein>
<gene>
    <name evidence="6" type="ORF">H1P_1440009</name>
</gene>
<evidence type="ECO:0000313" key="6">
    <source>
        <dbReference type="EMBL" id="VEP12344.1"/>
    </source>
</evidence>
<dbReference type="PANTHER" id="PTHR11815">
    <property type="entry name" value="SUCCINYL-COA SYNTHETASE BETA CHAIN"/>
    <property type="match status" value="1"/>
</dbReference>
<reference evidence="6 7" key="1">
    <citation type="submission" date="2019-01" db="EMBL/GenBank/DDBJ databases">
        <authorList>
            <person name="Brito A."/>
        </authorList>
    </citation>
    <scope>NUCLEOTIDE SEQUENCE [LARGE SCALE GENOMIC DNA]</scope>
    <source>
        <strain evidence="6">1</strain>
    </source>
</reference>
<evidence type="ECO:0000256" key="3">
    <source>
        <dbReference type="PROSITE-ProRule" id="PRU00409"/>
    </source>
</evidence>
<dbReference type="GO" id="GO:0006099">
    <property type="term" value="P:tricarboxylic acid cycle"/>
    <property type="evidence" value="ECO:0007669"/>
    <property type="project" value="InterPro"/>
</dbReference>
<dbReference type="PROSITE" id="PS50975">
    <property type="entry name" value="ATP_GRASP"/>
    <property type="match status" value="1"/>
</dbReference>
<organism evidence="6 7">
    <name type="scientific">Hyella patelloides LEGE 07179</name>
    <dbReference type="NCBI Taxonomy" id="945734"/>
    <lineage>
        <taxon>Bacteria</taxon>
        <taxon>Bacillati</taxon>
        <taxon>Cyanobacteriota</taxon>
        <taxon>Cyanophyceae</taxon>
        <taxon>Pleurocapsales</taxon>
        <taxon>Hyellaceae</taxon>
        <taxon>Hyella</taxon>
    </lineage>
</organism>
<dbReference type="Gene3D" id="3.30.470.20">
    <property type="entry name" value="ATP-grasp fold, B domain"/>
    <property type="match status" value="1"/>
</dbReference>
<dbReference type="GO" id="GO:0005829">
    <property type="term" value="C:cytosol"/>
    <property type="evidence" value="ECO:0007669"/>
    <property type="project" value="TreeGrafter"/>
</dbReference>
<dbReference type="InterPro" id="IPR005809">
    <property type="entry name" value="Succ_CoA_ligase-like_bsu"/>
</dbReference>
<dbReference type="InterPro" id="IPR016102">
    <property type="entry name" value="Succinyl-CoA_synth-like"/>
</dbReference>
<evidence type="ECO:0000256" key="2">
    <source>
        <dbReference type="ARBA" id="ARBA00022741"/>
    </source>
</evidence>
<name>A0A563VLL8_9CYAN</name>
<keyword evidence="7" id="KW-1185">Reference proteome</keyword>
<dbReference type="InterPro" id="IPR013815">
    <property type="entry name" value="ATP_grasp_subdomain_1"/>
</dbReference>
<dbReference type="AlphaFoldDB" id="A0A563VLL8"/>
<dbReference type="Gene3D" id="3.30.1490.20">
    <property type="entry name" value="ATP-grasp fold, A domain"/>
    <property type="match status" value="1"/>
</dbReference>
<dbReference type="InterPro" id="IPR013650">
    <property type="entry name" value="ATP-grasp_succ-CoA_synth-type"/>
</dbReference>